<feature type="transmembrane region" description="Helical" evidence="1">
    <location>
        <begin position="45"/>
        <end position="66"/>
    </location>
</feature>
<keyword evidence="1" id="KW-0472">Membrane</keyword>
<dbReference type="InterPro" id="IPR025597">
    <property type="entry name" value="DUF4345"/>
</dbReference>
<reference evidence="2" key="1">
    <citation type="submission" date="2023-07" db="EMBL/GenBank/DDBJ databases">
        <authorList>
            <person name="Pelsma A.J. K."/>
        </authorList>
    </citation>
    <scope>NUCLEOTIDE SEQUENCE</scope>
</reference>
<keyword evidence="1" id="KW-1133">Transmembrane helix</keyword>
<dbReference type="EMBL" id="OY288114">
    <property type="protein sequence ID" value="CAJ0885714.1"/>
    <property type="molecule type" value="Genomic_DNA"/>
</dbReference>
<organism evidence="2">
    <name type="scientific">freshwater sediment metagenome</name>
    <dbReference type="NCBI Taxonomy" id="556182"/>
    <lineage>
        <taxon>unclassified sequences</taxon>
        <taxon>metagenomes</taxon>
        <taxon>ecological metagenomes</taxon>
    </lineage>
</organism>
<protein>
    <recommendedName>
        <fullName evidence="3">DUF4345 domain-containing protein</fullName>
    </recommendedName>
</protein>
<evidence type="ECO:0000256" key="1">
    <source>
        <dbReference type="SAM" id="Phobius"/>
    </source>
</evidence>
<sequence>MQIKKAYLIFAFCAVSVIALLYGVSPQWFARSFLGLADLDAGLAHILRAVMGLYLALGLFWLYAAFHEPYRNAAVLTTVIFSGGLVSGRFVSLLVEGRPAPLLLLYVFMELALVPIGLWVFRQPD</sequence>
<accession>A0AA48RFJ4</accession>
<evidence type="ECO:0000313" key="2">
    <source>
        <dbReference type="EMBL" id="CAJ0885714.1"/>
    </source>
</evidence>
<feature type="transmembrane region" description="Helical" evidence="1">
    <location>
        <begin position="103"/>
        <end position="121"/>
    </location>
</feature>
<evidence type="ECO:0008006" key="3">
    <source>
        <dbReference type="Google" id="ProtNLM"/>
    </source>
</evidence>
<name>A0AA48RFJ4_9ZZZZ</name>
<proteinExistence type="predicted"/>
<dbReference type="Pfam" id="PF14248">
    <property type="entry name" value="DUF4345"/>
    <property type="match status" value="1"/>
</dbReference>
<dbReference type="AlphaFoldDB" id="A0AA48RFJ4"/>
<keyword evidence="1" id="KW-0812">Transmembrane</keyword>
<feature type="transmembrane region" description="Helical" evidence="1">
    <location>
        <begin position="7"/>
        <end position="25"/>
    </location>
</feature>
<gene>
    <name evidence="2" type="ORF">AMST5_03641</name>
</gene>
<feature type="transmembrane region" description="Helical" evidence="1">
    <location>
        <begin position="73"/>
        <end position="91"/>
    </location>
</feature>